<accession>A0A0H5E6S9</accession>
<keyword evidence="4" id="KW-1185">Reference proteome</keyword>
<evidence type="ECO:0000313" key="3">
    <source>
        <dbReference type="EMBL" id="CRX38995.1"/>
    </source>
</evidence>
<dbReference type="AlphaFoldDB" id="A0A0H5E6S9"/>
<protein>
    <submittedName>
        <fullName evidence="3">Putative secreted protein</fullName>
    </submittedName>
</protein>
<feature type="chain" id="PRO_5005218686" evidence="2">
    <location>
        <begin position="30"/>
        <end position="204"/>
    </location>
</feature>
<keyword evidence="2" id="KW-0732">Signal</keyword>
<dbReference type="Pfam" id="PF01391">
    <property type="entry name" value="Collagen"/>
    <property type="match status" value="1"/>
</dbReference>
<reference evidence="4" key="1">
    <citation type="submission" date="2015-06" db="EMBL/GenBank/DDBJ databases">
        <authorList>
            <person name="Bertelli C."/>
        </authorList>
    </citation>
    <scope>NUCLEOTIDE SEQUENCE [LARGE SCALE GENOMIC DNA]</scope>
    <source>
        <strain evidence="4">CRIB-30</strain>
    </source>
</reference>
<feature type="compositionally biased region" description="Low complexity" evidence="1">
    <location>
        <begin position="68"/>
        <end position="86"/>
    </location>
</feature>
<organism evidence="3 4">
    <name type="scientific">Estrella lausannensis</name>
    <dbReference type="NCBI Taxonomy" id="483423"/>
    <lineage>
        <taxon>Bacteria</taxon>
        <taxon>Pseudomonadati</taxon>
        <taxon>Chlamydiota</taxon>
        <taxon>Chlamydiia</taxon>
        <taxon>Parachlamydiales</taxon>
        <taxon>Candidatus Criblamydiaceae</taxon>
        <taxon>Estrella</taxon>
    </lineage>
</organism>
<feature type="region of interest" description="Disordered" evidence="1">
    <location>
        <begin position="42"/>
        <end position="89"/>
    </location>
</feature>
<feature type="signal peptide" evidence="2">
    <location>
        <begin position="1"/>
        <end position="29"/>
    </location>
</feature>
<name>A0A0H5E6S9_9BACT</name>
<feature type="compositionally biased region" description="Low complexity" evidence="1">
    <location>
        <begin position="44"/>
        <end position="62"/>
    </location>
</feature>
<proteinExistence type="predicted"/>
<dbReference type="InterPro" id="IPR008160">
    <property type="entry name" value="Collagen"/>
</dbReference>
<gene>
    <name evidence="3" type="ORF">ELAC_1668</name>
</gene>
<evidence type="ECO:0000256" key="2">
    <source>
        <dbReference type="SAM" id="SignalP"/>
    </source>
</evidence>
<dbReference type="EMBL" id="CWGJ01000025">
    <property type="protein sequence ID" value="CRX38995.1"/>
    <property type="molecule type" value="Genomic_DNA"/>
</dbReference>
<dbReference type="RefSeq" id="WP_204250551.1">
    <property type="nucleotide sequence ID" value="NZ_CWGJ01000025.1"/>
</dbReference>
<evidence type="ECO:0000256" key="1">
    <source>
        <dbReference type="SAM" id="MobiDB-lite"/>
    </source>
</evidence>
<evidence type="ECO:0000313" key="4">
    <source>
        <dbReference type="Proteomes" id="UP000220251"/>
    </source>
</evidence>
<dbReference type="Proteomes" id="UP000220251">
    <property type="component" value="Unassembled WGS sequence"/>
</dbReference>
<sequence>MKNNPIRSRKTAWALGLILTLGLPLQLAAKCDCLPSPAGPPGLQGVPGIQGPAGIQGEQGPQGPEGPTGPAGEQGPVGEQGVQGPTGYPGGNIISFQGEALLISGIIPLPAVGEGPTSGSGDGYTYVADSNYAIITFTNQPYDYVVNANAEVSLPNTLSDVTAVITAQTNFSDDNTVNPIVRIDVSNFNANAINFLAIGLQTPP</sequence>